<feature type="region of interest" description="Disordered" evidence="10">
    <location>
        <begin position="1"/>
        <end position="114"/>
    </location>
</feature>
<dbReference type="InterPro" id="IPR016484">
    <property type="entry name" value="GTPase_Der"/>
</dbReference>
<dbReference type="EMBL" id="JACHIP010000001">
    <property type="protein sequence ID" value="MBB5056160.1"/>
    <property type="molecule type" value="Genomic_DNA"/>
</dbReference>
<feature type="binding site" evidence="8">
    <location>
        <begin position="417"/>
        <end position="421"/>
    </location>
    <ligand>
        <name>GTP</name>
        <dbReference type="ChEBI" id="CHEBI:37565"/>
        <label>2</label>
    </ligand>
</feature>
<evidence type="ECO:0000256" key="2">
    <source>
        <dbReference type="ARBA" id="ARBA00020953"/>
    </source>
</evidence>
<organism evidence="12 13">
    <name type="scientific">Granulicella aggregans</name>
    <dbReference type="NCBI Taxonomy" id="474949"/>
    <lineage>
        <taxon>Bacteria</taxon>
        <taxon>Pseudomonadati</taxon>
        <taxon>Acidobacteriota</taxon>
        <taxon>Terriglobia</taxon>
        <taxon>Terriglobales</taxon>
        <taxon>Acidobacteriaceae</taxon>
        <taxon>Granulicella</taxon>
    </lineage>
</organism>
<dbReference type="RefSeq" id="WP_184213843.1">
    <property type="nucleotide sequence ID" value="NZ_JACHIP010000001.1"/>
</dbReference>
<evidence type="ECO:0000256" key="4">
    <source>
        <dbReference type="ARBA" id="ARBA00022737"/>
    </source>
</evidence>
<dbReference type="GO" id="GO:0005525">
    <property type="term" value="F:GTP binding"/>
    <property type="evidence" value="ECO:0007669"/>
    <property type="project" value="UniProtKB-UniRule"/>
</dbReference>
<evidence type="ECO:0000259" key="11">
    <source>
        <dbReference type="PROSITE" id="PS51712"/>
    </source>
</evidence>
<feature type="binding site" evidence="8">
    <location>
        <begin position="482"/>
        <end position="485"/>
    </location>
    <ligand>
        <name>GTP</name>
        <dbReference type="ChEBI" id="CHEBI:37565"/>
        <label>2</label>
    </ligand>
</feature>
<feature type="binding site" evidence="8">
    <location>
        <begin position="262"/>
        <end position="265"/>
    </location>
    <ligand>
        <name>GTP</name>
        <dbReference type="ChEBI" id="CHEBI:37565"/>
        <label>1</label>
    </ligand>
</feature>
<dbReference type="InterPro" id="IPR015946">
    <property type="entry name" value="KH_dom-like_a/b"/>
</dbReference>
<evidence type="ECO:0000256" key="1">
    <source>
        <dbReference type="ARBA" id="ARBA00008279"/>
    </source>
</evidence>
<accession>A0A7W7ZA93</accession>
<dbReference type="GO" id="GO:0043022">
    <property type="term" value="F:ribosome binding"/>
    <property type="evidence" value="ECO:0007669"/>
    <property type="project" value="TreeGrafter"/>
</dbReference>
<comment type="similarity">
    <text evidence="1 8 9">Belongs to the TRAFAC class TrmE-Era-EngA-EngB-Septin-like GTPase superfamily. EngA (Der) GTPase family.</text>
</comment>
<dbReference type="FunFam" id="3.40.50.300:FF:000040">
    <property type="entry name" value="GTPase Der"/>
    <property type="match status" value="1"/>
</dbReference>
<comment type="function">
    <text evidence="8">GTPase that plays an essential role in the late steps of ribosome biogenesis.</text>
</comment>
<reference evidence="12 13" key="1">
    <citation type="submission" date="2020-08" db="EMBL/GenBank/DDBJ databases">
        <title>Genomic Encyclopedia of Type Strains, Phase IV (KMG-V): Genome sequencing to study the core and pangenomes of soil and plant-associated prokaryotes.</title>
        <authorList>
            <person name="Whitman W."/>
        </authorList>
    </citation>
    <scope>NUCLEOTIDE SEQUENCE [LARGE SCALE GENOMIC DNA]</scope>
    <source>
        <strain evidence="12 13">M8UP14</strain>
    </source>
</reference>
<feature type="binding site" evidence="8">
    <location>
        <begin position="370"/>
        <end position="377"/>
    </location>
    <ligand>
        <name>GTP</name>
        <dbReference type="ChEBI" id="CHEBI:37565"/>
        <label>2</label>
    </ligand>
</feature>
<feature type="compositionally biased region" description="Basic residues" evidence="10">
    <location>
        <begin position="9"/>
        <end position="26"/>
    </location>
</feature>
<dbReference type="InterPro" id="IPR005225">
    <property type="entry name" value="Small_GTP-bd"/>
</dbReference>
<comment type="subunit">
    <text evidence="8">Associates with the 50S ribosomal subunit.</text>
</comment>
<dbReference type="PROSITE" id="PS51712">
    <property type="entry name" value="G_ENGA"/>
    <property type="match status" value="2"/>
</dbReference>
<dbReference type="AlphaFoldDB" id="A0A7W7ZA93"/>
<protein>
    <recommendedName>
        <fullName evidence="2 8">GTPase Der</fullName>
    </recommendedName>
    <alternativeName>
        <fullName evidence="7 8">GTP-binding protein EngA</fullName>
    </alternativeName>
</protein>
<dbReference type="Proteomes" id="UP000540989">
    <property type="component" value="Unassembled WGS sequence"/>
</dbReference>
<dbReference type="Gene3D" id="3.30.300.20">
    <property type="match status" value="1"/>
</dbReference>
<comment type="caution">
    <text evidence="12">The sequence shown here is derived from an EMBL/GenBank/DDBJ whole genome shotgun (WGS) entry which is preliminary data.</text>
</comment>
<dbReference type="InterPro" id="IPR027417">
    <property type="entry name" value="P-loop_NTPase"/>
</dbReference>
<dbReference type="PRINTS" id="PR00326">
    <property type="entry name" value="GTP1OBG"/>
</dbReference>
<dbReference type="GO" id="GO:0042254">
    <property type="term" value="P:ribosome biogenesis"/>
    <property type="evidence" value="ECO:0007669"/>
    <property type="project" value="UniProtKB-KW"/>
</dbReference>
<dbReference type="NCBIfam" id="TIGR00231">
    <property type="entry name" value="small_GTP"/>
    <property type="match status" value="2"/>
</dbReference>
<evidence type="ECO:0000313" key="12">
    <source>
        <dbReference type="EMBL" id="MBB5056160.1"/>
    </source>
</evidence>
<dbReference type="HAMAP" id="MF_00195">
    <property type="entry name" value="GTPase_Der"/>
    <property type="match status" value="1"/>
</dbReference>
<keyword evidence="13" id="KW-1185">Reference proteome</keyword>
<keyword evidence="6 8" id="KW-0342">GTP-binding</keyword>
<feature type="domain" description="EngA-type G" evidence="11">
    <location>
        <begin position="364"/>
        <end position="551"/>
    </location>
</feature>
<dbReference type="NCBIfam" id="TIGR03594">
    <property type="entry name" value="GTPase_EngA"/>
    <property type="match status" value="1"/>
</dbReference>
<gene>
    <name evidence="8" type="primary">der</name>
    <name evidence="12" type="ORF">HDF16_000829</name>
</gene>
<keyword evidence="3 8" id="KW-0690">Ribosome biogenesis</keyword>
<evidence type="ECO:0000256" key="6">
    <source>
        <dbReference type="ARBA" id="ARBA00023134"/>
    </source>
</evidence>
<feature type="binding site" evidence="8">
    <location>
        <begin position="152"/>
        <end position="159"/>
    </location>
    <ligand>
        <name>GTP</name>
        <dbReference type="ChEBI" id="CHEBI:37565"/>
        <label>1</label>
    </ligand>
</feature>
<dbReference type="PANTHER" id="PTHR43834">
    <property type="entry name" value="GTPASE DER"/>
    <property type="match status" value="1"/>
</dbReference>
<evidence type="ECO:0000256" key="3">
    <source>
        <dbReference type="ARBA" id="ARBA00022517"/>
    </source>
</evidence>
<dbReference type="CDD" id="cd01895">
    <property type="entry name" value="EngA2"/>
    <property type="match status" value="1"/>
</dbReference>
<sequence length="640" mass="70354">MAQKDDRKRLGKKHRQASTRPKKGRAPKSTPTTGAVDPRKRKVISTAAAKKAAAKRISRRSPEFESKKTVAQADGAAPKKKSMARRVGSPPNDARPADGIVGRQTPRSANVAGRERLLDDDWRDVEAIAAGFSVETGVAAEAADLPLIAVCGRPNVGKSTLFNRLTGSRRSIVGDEPGITRDRIYGEIEWMGRDARIVDTGGVVPDDEALIPSEIFRQAQVALEEADAIVMVVDGRTELASPDLELSRLLLRGGKPVFLAVNKMDTDALLAGAENFRRLGFRNVMPISAEHGSGIGDLLDAVFEVLPEEQDHEPEAVMLTADNELEEDEDGPDFSPEPLQHEAGAAPVRVRRLRSHGEYDNKETKVAIIGRPNVGKSTLLNALTGTDRAIVSPIAGTTRDAVDEVVERGGHNFRFVDTAGIRRKGKTKLMAEKLSVIMARKHLEAADVSLLVIDAGEGVAAADANIGGYAHESGRSVIIVINKWDLMTKVGPDGMRLFDGKPPADQKIYEQDVRDKLKYLDYAPLLFISAADGKNIESVFKKVELVSRERRKRVTTGQMNRFLEKVDFQKASVPMNKRVRIYYMTQAAVAPPTFVLFTDKDVKLHFSFERFLGNQIRENFGFIGSPIWFKVKARNKKKTE</sequence>
<dbReference type="Pfam" id="PF01926">
    <property type="entry name" value="MMR_HSR1"/>
    <property type="match status" value="2"/>
</dbReference>
<dbReference type="Gene3D" id="3.40.50.300">
    <property type="entry name" value="P-loop containing nucleotide triphosphate hydrolases"/>
    <property type="match status" value="2"/>
</dbReference>
<dbReference type="InterPro" id="IPR032859">
    <property type="entry name" value="KH_dom-like"/>
</dbReference>
<name>A0A7W7ZA93_9BACT</name>
<dbReference type="SUPFAM" id="SSF52540">
    <property type="entry name" value="P-loop containing nucleoside triphosphate hydrolases"/>
    <property type="match status" value="2"/>
</dbReference>
<keyword evidence="4" id="KW-0677">Repeat</keyword>
<dbReference type="InterPro" id="IPR006073">
    <property type="entry name" value="GTP-bd"/>
</dbReference>
<dbReference type="Pfam" id="PF14714">
    <property type="entry name" value="KH_dom-like"/>
    <property type="match status" value="1"/>
</dbReference>
<evidence type="ECO:0000256" key="9">
    <source>
        <dbReference type="PROSITE-ProRule" id="PRU01049"/>
    </source>
</evidence>
<feature type="binding site" evidence="8">
    <location>
        <begin position="199"/>
        <end position="203"/>
    </location>
    <ligand>
        <name>GTP</name>
        <dbReference type="ChEBI" id="CHEBI:37565"/>
        <label>1</label>
    </ligand>
</feature>
<evidence type="ECO:0000256" key="8">
    <source>
        <dbReference type="HAMAP-Rule" id="MF_00195"/>
    </source>
</evidence>
<evidence type="ECO:0000256" key="10">
    <source>
        <dbReference type="SAM" id="MobiDB-lite"/>
    </source>
</evidence>
<dbReference type="PANTHER" id="PTHR43834:SF6">
    <property type="entry name" value="GTPASE DER"/>
    <property type="match status" value="1"/>
</dbReference>
<keyword evidence="5 8" id="KW-0547">Nucleotide-binding</keyword>
<dbReference type="CDD" id="cd01894">
    <property type="entry name" value="EngA1"/>
    <property type="match status" value="1"/>
</dbReference>
<dbReference type="InterPro" id="IPR031166">
    <property type="entry name" value="G_ENGA"/>
</dbReference>
<evidence type="ECO:0000313" key="13">
    <source>
        <dbReference type="Proteomes" id="UP000540989"/>
    </source>
</evidence>
<feature type="domain" description="EngA-type G" evidence="11">
    <location>
        <begin position="146"/>
        <end position="310"/>
    </location>
</feature>
<evidence type="ECO:0000256" key="5">
    <source>
        <dbReference type="ARBA" id="ARBA00022741"/>
    </source>
</evidence>
<proteinExistence type="inferred from homology"/>
<evidence type="ECO:0000256" key="7">
    <source>
        <dbReference type="ARBA" id="ARBA00032345"/>
    </source>
</evidence>